<dbReference type="RefSeq" id="WP_069153236.1">
    <property type="nucleotide sequence ID" value="NZ_JAWZHF010000030.1"/>
</dbReference>
<keyword evidence="4" id="KW-1185">Reference proteome</keyword>
<dbReference type="EMBL" id="MEHA01000008">
    <property type="protein sequence ID" value="ODR51776.1"/>
    <property type="molecule type" value="Genomic_DNA"/>
</dbReference>
<dbReference type="Proteomes" id="UP000094869">
    <property type="component" value="Unassembled WGS sequence"/>
</dbReference>
<sequence length="84" mass="9387">MQDVKKITLKNPSGMCMTFKITLRKNGTQVHLFNFYDSNLPTNFASVVTNGTTLALETYDFNEISFPLNAGIAQYAANIDCLME</sequence>
<dbReference type="AlphaFoldDB" id="A0A1E3UI20"/>
<evidence type="ECO:0000313" key="3">
    <source>
        <dbReference type="Proteomes" id="UP000094271"/>
    </source>
</evidence>
<evidence type="ECO:0000313" key="4">
    <source>
        <dbReference type="Proteomes" id="UP000094869"/>
    </source>
</evidence>
<evidence type="ECO:0000313" key="1">
    <source>
        <dbReference type="EMBL" id="ODR51776.1"/>
    </source>
</evidence>
<protein>
    <submittedName>
        <fullName evidence="1">Uncharacterized protein</fullName>
    </submittedName>
</protein>
<reference evidence="1 3" key="2">
    <citation type="submission" date="2016-08" db="EMBL/GenBank/DDBJ databases">
        <authorList>
            <person name="Seilhamer J.J."/>
        </authorList>
    </citation>
    <scope>NUCLEOTIDE SEQUENCE [LARGE SCALE GENOMIC DNA]</scope>
    <source>
        <strain evidence="1 3">NML150140-1</strain>
    </source>
</reference>
<evidence type="ECO:0000313" key="2">
    <source>
        <dbReference type="EMBL" id="ODR56494.1"/>
    </source>
</evidence>
<gene>
    <name evidence="1" type="ORF">BEI59_12720</name>
    <name evidence="2" type="ORF">BEI63_13385</name>
</gene>
<accession>A0A1E3UI20</accession>
<dbReference type="EMBL" id="MEHD01000023">
    <property type="protein sequence ID" value="ODR56494.1"/>
    <property type="molecule type" value="Genomic_DNA"/>
</dbReference>
<dbReference type="Proteomes" id="UP000094271">
    <property type="component" value="Unassembled WGS sequence"/>
</dbReference>
<proteinExistence type="predicted"/>
<name>A0A1E3UI20_9FIRM</name>
<comment type="caution">
    <text evidence="1">The sequence shown here is derived from an EMBL/GenBank/DDBJ whole genome shotgun (WGS) entry which is preliminary data.</text>
</comment>
<reference evidence="2 4" key="1">
    <citation type="submission" date="2016-08" db="EMBL/GenBank/DDBJ databases">
        <title>Characterization of Isolates of Eisenbergiella tayi Derived from Blood Cultures, Using Whole Genome Sequencing.</title>
        <authorList>
            <person name="Bernier A.-M."/>
            <person name="Burdz T."/>
            <person name="Wiebe D."/>
            <person name="Bernard K."/>
        </authorList>
    </citation>
    <scope>NUCLEOTIDE SEQUENCE [LARGE SCALE GENOMIC DNA]</scope>
    <source>
        <strain evidence="2 4">NML120146</strain>
    </source>
</reference>
<organism evidence="1 3">
    <name type="scientific">Eisenbergiella tayi</name>
    <dbReference type="NCBI Taxonomy" id="1432052"/>
    <lineage>
        <taxon>Bacteria</taxon>
        <taxon>Bacillati</taxon>
        <taxon>Bacillota</taxon>
        <taxon>Clostridia</taxon>
        <taxon>Lachnospirales</taxon>
        <taxon>Lachnospiraceae</taxon>
        <taxon>Eisenbergiella</taxon>
    </lineage>
</organism>